<evidence type="ECO:0000313" key="5">
    <source>
        <dbReference type="Proteomes" id="UP000283872"/>
    </source>
</evidence>
<sequence length="185" mass="22221">MEKYIIITEFGEQQDIRVGLKSCKNKYNLLLCWAKHLSYPYIGIKSKTKLIEDIKFDLREFKQYVMNARSYMTNFYNESYLVNGIHIELYVVKREQNCDSSFLFKIFVFYKNWDFLVEKEYNSPFDALVDSINIIQWDEFSQEEKNEFEKVLKSTSHVNCVIRNLVWNFECSILSNNLKVYIVKS</sequence>
<reference evidence="6 7" key="2">
    <citation type="submission" date="2019-09" db="EMBL/GenBank/DDBJ databases">
        <title>Distinct polysaccharide growth profiles of human intestinal Prevotella copri isolates.</title>
        <authorList>
            <person name="Fehlner-Peach H."/>
            <person name="Magnabosco C."/>
            <person name="Raghavan V."/>
            <person name="Scher J.U."/>
            <person name="Tett A."/>
            <person name="Cox L.M."/>
            <person name="Gottsegen C."/>
            <person name="Watters A."/>
            <person name="Wiltshire- Gordon J.D."/>
            <person name="Segata N."/>
            <person name="Bonneau R."/>
            <person name="Littman D.R."/>
        </authorList>
    </citation>
    <scope>NUCLEOTIDE SEQUENCE [LARGE SCALE GENOMIC DNA]</scope>
    <source>
        <strain evidence="3 6">BVe41219</strain>
        <strain evidence="7">iAK279</strain>
        <strain evidence="2">IAK279</strain>
    </source>
</reference>
<dbReference type="Proteomes" id="UP000358159">
    <property type="component" value="Unassembled WGS sequence"/>
</dbReference>
<dbReference type="AlphaFoldDB" id="A0A3E5E6N4"/>
<dbReference type="EMBL" id="JAPDVD010000001">
    <property type="protein sequence ID" value="MCW4137789.1"/>
    <property type="molecule type" value="Genomic_DNA"/>
</dbReference>
<dbReference type="EMBL" id="QRVA01000002">
    <property type="protein sequence ID" value="RGS19521.1"/>
    <property type="molecule type" value="Genomic_DNA"/>
</dbReference>
<comment type="caution">
    <text evidence="1">The sequence shown here is derived from an EMBL/GenBank/DDBJ whole genome shotgun (WGS) entry which is preliminary data.</text>
</comment>
<evidence type="ECO:0000313" key="2">
    <source>
        <dbReference type="EMBL" id="MQO04213.1"/>
    </source>
</evidence>
<dbReference type="RefSeq" id="WP_117586605.1">
    <property type="nucleotide sequence ID" value="NZ_CP134813.1"/>
</dbReference>
<dbReference type="EMBL" id="VZBT01000068">
    <property type="protein sequence ID" value="MQO04213.1"/>
    <property type="molecule type" value="Genomic_DNA"/>
</dbReference>
<evidence type="ECO:0000313" key="3">
    <source>
        <dbReference type="EMBL" id="MQO54594.1"/>
    </source>
</evidence>
<reference evidence="4 5" key="1">
    <citation type="submission" date="2018-08" db="EMBL/GenBank/DDBJ databases">
        <title>A genome reference for cultivated species of the human gut microbiota.</title>
        <authorList>
            <person name="Zou Y."/>
            <person name="Xue W."/>
            <person name="Luo G."/>
        </authorList>
    </citation>
    <scope>NUCLEOTIDE SEQUENCE [LARGE SCALE GENOMIC DNA]</scope>
    <source>
        <strain evidence="4 5">AF24-12</strain>
    </source>
</reference>
<dbReference type="Proteomes" id="UP001208620">
    <property type="component" value="Unassembled WGS sequence"/>
</dbReference>
<dbReference type="EMBL" id="VZAZ01000009">
    <property type="protein sequence ID" value="MQO54594.1"/>
    <property type="molecule type" value="Genomic_DNA"/>
</dbReference>
<organism evidence="1 8">
    <name type="scientific">Segatella copri</name>
    <dbReference type="NCBI Taxonomy" id="165179"/>
    <lineage>
        <taxon>Bacteria</taxon>
        <taxon>Pseudomonadati</taxon>
        <taxon>Bacteroidota</taxon>
        <taxon>Bacteroidia</taxon>
        <taxon>Bacteroidales</taxon>
        <taxon>Prevotellaceae</taxon>
        <taxon>Segatella</taxon>
    </lineage>
</organism>
<protein>
    <submittedName>
        <fullName evidence="1">Uncharacterized protein</fullName>
    </submittedName>
</protein>
<dbReference type="Proteomes" id="UP000283872">
    <property type="component" value="Unassembled WGS sequence"/>
</dbReference>
<evidence type="ECO:0000313" key="8">
    <source>
        <dbReference type="Proteomes" id="UP001208620"/>
    </source>
</evidence>
<evidence type="ECO:0000313" key="4">
    <source>
        <dbReference type="EMBL" id="RGS19521.1"/>
    </source>
</evidence>
<evidence type="ECO:0000313" key="6">
    <source>
        <dbReference type="Proteomes" id="UP000358159"/>
    </source>
</evidence>
<dbReference type="Proteomes" id="UP000390763">
    <property type="component" value="Unassembled WGS sequence"/>
</dbReference>
<proteinExistence type="predicted"/>
<name>A0A3E5E6N4_9BACT</name>
<reference evidence="1" key="3">
    <citation type="submission" date="2022-11" db="EMBL/GenBank/DDBJ databases">
        <title>Genomic repertoires linked with pathogenic potency of arthritogenic Prevotella copri isolated from the gut of rheumatoid arthritis patients.</title>
        <authorList>
            <person name="Nii T."/>
            <person name="Maeda Y."/>
            <person name="Motooka D."/>
            <person name="Naito M."/>
            <person name="Matsumoto Y."/>
            <person name="Ogawa T."/>
            <person name="Oguro-Igashira E."/>
            <person name="Kishikawa T."/>
            <person name="Yamashita M."/>
            <person name="Koizumi S."/>
            <person name="Kurakawa T."/>
            <person name="Okumura R."/>
            <person name="Kayama H."/>
            <person name="Murakami M."/>
            <person name="Sakaguchi T."/>
            <person name="Das B."/>
            <person name="Nakamura S."/>
            <person name="Okada Y."/>
            <person name="Kumanogoh A."/>
            <person name="Takeda K."/>
        </authorList>
    </citation>
    <scope>NUCLEOTIDE SEQUENCE</scope>
    <source>
        <strain evidence="1">H105_2-2</strain>
    </source>
</reference>
<evidence type="ECO:0000313" key="7">
    <source>
        <dbReference type="Proteomes" id="UP000390763"/>
    </source>
</evidence>
<gene>
    <name evidence="4" type="ORF">DWY11_01895</name>
    <name evidence="3" type="ORF">F7D42_02485</name>
    <name evidence="2" type="ORF">F7D62_08855</name>
    <name evidence="1" type="ORF">ONT01_08380</name>
</gene>
<evidence type="ECO:0000313" key="1">
    <source>
        <dbReference type="EMBL" id="MCW4137789.1"/>
    </source>
</evidence>
<accession>A0A3E5E6N4</accession>